<protein>
    <submittedName>
        <fullName evidence="18">TonB-dependent receptor</fullName>
    </submittedName>
</protein>
<proteinExistence type="inferred from homology"/>
<reference evidence="19 20" key="1">
    <citation type="submission" date="2019-07" db="EMBL/GenBank/DDBJ databases">
        <title>Novel species of Flavobacterium.</title>
        <authorList>
            <person name="Liu Q."/>
            <person name="Xin Y.-H."/>
        </authorList>
    </citation>
    <scope>NUCLEOTIDE SEQUENCE [LARGE SCALE GENOMIC DNA]</scope>
    <source>
        <strain evidence="17 19">GSP39</strain>
        <strain evidence="18 20">GSR22</strain>
    </source>
</reference>
<dbReference type="PANTHER" id="PTHR32552">
    <property type="entry name" value="FERRICHROME IRON RECEPTOR-RELATED"/>
    <property type="match status" value="1"/>
</dbReference>
<dbReference type="PROSITE" id="PS52016">
    <property type="entry name" value="TONB_DEPENDENT_REC_3"/>
    <property type="match status" value="1"/>
</dbReference>
<dbReference type="InterPro" id="IPR036942">
    <property type="entry name" value="Beta-barrel_TonB_sf"/>
</dbReference>
<dbReference type="Pfam" id="PF07715">
    <property type="entry name" value="Plug"/>
    <property type="match status" value="1"/>
</dbReference>
<dbReference type="EMBL" id="VJZN01000023">
    <property type="protein sequence ID" value="TRX04818.1"/>
    <property type="molecule type" value="Genomic_DNA"/>
</dbReference>
<evidence type="ECO:0000256" key="7">
    <source>
        <dbReference type="ARBA" id="ARBA00023004"/>
    </source>
</evidence>
<keyword evidence="3 12" id="KW-1134">Transmembrane beta strand</keyword>
<evidence type="ECO:0000256" key="5">
    <source>
        <dbReference type="ARBA" id="ARBA00022692"/>
    </source>
</evidence>
<comment type="similarity">
    <text evidence="12 13">Belongs to the TonB-dependent receptor family.</text>
</comment>
<dbReference type="Gene3D" id="2.40.170.20">
    <property type="entry name" value="TonB-dependent receptor, beta-barrel domain"/>
    <property type="match status" value="1"/>
</dbReference>
<dbReference type="GO" id="GO:0015344">
    <property type="term" value="F:siderophore uptake transmembrane transporter activity"/>
    <property type="evidence" value="ECO:0007669"/>
    <property type="project" value="TreeGrafter"/>
</dbReference>
<dbReference type="AlphaFoldDB" id="A0A553BIX2"/>
<gene>
    <name evidence="18" type="ORF">FNW11_11765</name>
    <name evidence="17" type="ORF">FNW12_12830</name>
</gene>
<keyword evidence="18" id="KW-0675">Receptor</keyword>
<evidence type="ECO:0000313" key="19">
    <source>
        <dbReference type="Proteomes" id="UP000318528"/>
    </source>
</evidence>
<feature type="domain" description="TonB-dependent receptor-like beta-barrel" evidence="15">
    <location>
        <begin position="330"/>
        <end position="716"/>
    </location>
</feature>
<dbReference type="SUPFAM" id="SSF56935">
    <property type="entry name" value="Porins"/>
    <property type="match status" value="1"/>
</dbReference>
<dbReference type="InterPro" id="IPR012910">
    <property type="entry name" value="Plug_dom"/>
</dbReference>
<dbReference type="Proteomes" id="UP000318669">
    <property type="component" value="Unassembled WGS sequence"/>
</dbReference>
<evidence type="ECO:0000256" key="11">
    <source>
        <dbReference type="ARBA" id="ARBA00023237"/>
    </source>
</evidence>
<dbReference type="InterPro" id="IPR039426">
    <property type="entry name" value="TonB-dep_rcpt-like"/>
</dbReference>
<evidence type="ECO:0000259" key="16">
    <source>
        <dbReference type="Pfam" id="PF07715"/>
    </source>
</evidence>
<evidence type="ECO:0000256" key="3">
    <source>
        <dbReference type="ARBA" id="ARBA00022452"/>
    </source>
</evidence>
<dbReference type="Pfam" id="PF00593">
    <property type="entry name" value="TonB_dep_Rec_b-barrel"/>
    <property type="match status" value="1"/>
</dbReference>
<evidence type="ECO:0000256" key="9">
    <source>
        <dbReference type="ARBA" id="ARBA00023077"/>
    </source>
</evidence>
<feature type="domain" description="TonB-dependent receptor plug" evidence="16">
    <location>
        <begin position="110"/>
        <end position="218"/>
    </location>
</feature>
<dbReference type="Proteomes" id="UP000318528">
    <property type="component" value="Unassembled WGS sequence"/>
</dbReference>
<accession>A0A553BIX2</accession>
<evidence type="ECO:0000256" key="1">
    <source>
        <dbReference type="ARBA" id="ARBA00004571"/>
    </source>
</evidence>
<evidence type="ECO:0000256" key="6">
    <source>
        <dbReference type="ARBA" id="ARBA00022729"/>
    </source>
</evidence>
<evidence type="ECO:0000256" key="4">
    <source>
        <dbReference type="ARBA" id="ARBA00022496"/>
    </source>
</evidence>
<name>A0A553BIX2_9FLAO</name>
<evidence type="ECO:0000259" key="15">
    <source>
        <dbReference type="Pfam" id="PF00593"/>
    </source>
</evidence>
<evidence type="ECO:0000256" key="14">
    <source>
        <dbReference type="SAM" id="Phobius"/>
    </source>
</evidence>
<dbReference type="InterPro" id="IPR000531">
    <property type="entry name" value="Beta-barrel_TonB"/>
</dbReference>
<keyword evidence="9 13" id="KW-0798">TonB box</keyword>
<keyword evidence="19" id="KW-1185">Reference proteome</keyword>
<evidence type="ECO:0000313" key="20">
    <source>
        <dbReference type="Proteomes" id="UP000318669"/>
    </source>
</evidence>
<evidence type="ECO:0000313" key="17">
    <source>
        <dbReference type="EMBL" id="TRX04818.1"/>
    </source>
</evidence>
<comment type="subcellular location">
    <subcellularLocation>
        <location evidence="1 12">Cell outer membrane</location>
        <topology evidence="1 12">Multi-pass membrane protein</topology>
    </subcellularLocation>
</comment>
<keyword evidence="2 12" id="KW-0813">Transport</keyword>
<dbReference type="OrthoDB" id="9782587at2"/>
<keyword evidence="5 12" id="KW-0812">Transmembrane</keyword>
<sequence length="760" mass="84504">MTQKLKPAKKRFENCPVKVKKANAIIILFDNCVFYFSPLSYLSFINLKVNSKFIKFLFLINLPALDKNTSYLISFLLLFICTTPIFGQVQKDTTALSEIILQASPIKTSIQNTAAAVSFIGRKDLNKSDGVILTSVLNKIPGVYMQQGSLNTNRITIRGIGARSQYGTNKIKAYFEDIPLTSGEGETVIEDIDLESIASIEITKGPNSTSFGSGLGGVIHLFARKTPFRESFGKSVTTYGSFGLVKQSLSAGYSNAKSNLFSSYTHLQSEGFRVNSTYDRKSFNVHGKQKITAKGSLSYLGIFTRLKAFIPSSLNENDFTNHPEKAAATWAAAKGNESSDKFLMGIGYNHQFSEKWSAKTSIFANFRKANEDRPFDILEEKTSSLGFRSTINYKTSLFSLPFEASLGAEFLSEKYDFSLFKNLYLSQPGQGSITGAEFSTIKQKRNYINYFLQIELQLSKELFLESGLALNTTKYSLEDVFQHNTVNQEPPYTFGNVWSPRIGLSYKVAESATIYSAISKGFSVPSVAETLTSEGRINTSLKPELGWNYELGFKGNWLGNTLYTEIALYSTQITNLLVARRTAEDQYVGINAGESSHVGIEFSVNYMLLKTSKWQVTSYFSGTINNFKFKDFVDGNADYSGNRLTGVPNVQWNLGVDLSTKSGFSLNTSFRNVGKIPMNDQNSKYSDGYRLLDIKAAYTFKIQKFLKTELSTGINNATNSHYAASILPNAVGFGSVPPRYYYPGNPKNFYGGITISYVFL</sequence>
<dbReference type="Gene3D" id="2.170.130.10">
    <property type="entry name" value="TonB-dependent receptor, plug domain"/>
    <property type="match status" value="1"/>
</dbReference>
<feature type="transmembrane region" description="Helical" evidence="14">
    <location>
        <begin position="24"/>
        <end position="47"/>
    </location>
</feature>
<keyword evidence="8" id="KW-0406">Ion transport</keyword>
<evidence type="ECO:0000256" key="13">
    <source>
        <dbReference type="RuleBase" id="RU003357"/>
    </source>
</evidence>
<keyword evidence="6" id="KW-0732">Signal</keyword>
<keyword evidence="10 12" id="KW-0472">Membrane</keyword>
<keyword evidence="11 12" id="KW-0998">Cell outer membrane</keyword>
<dbReference type="PANTHER" id="PTHR32552:SF68">
    <property type="entry name" value="FERRICHROME OUTER MEMBRANE TRANSPORTER_PHAGE RECEPTOR"/>
    <property type="match status" value="1"/>
</dbReference>
<evidence type="ECO:0000256" key="2">
    <source>
        <dbReference type="ARBA" id="ARBA00022448"/>
    </source>
</evidence>
<dbReference type="InterPro" id="IPR037066">
    <property type="entry name" value="Plug_dom_sf"/>
</dbReference>
<evidence type="ECO:0000256" key="12">
    <source>
        <dbReference type="PROSITE-ProRule" id="PRU01360"/>
    </source>
</evidence>
<evidence type="ECO:0000256" key="10">
    <source>
        <dbReference type="ARBA" id="ARBA00023136"/>
    </source>
</evidence>
<organism evidence="18 20">
    <name type="scientific">Flavobacterium gawalongense</name>
    <dbReference type="NCBI Taxonomy" id="2594432"/>
    <lineage>
        <taxon>Bacteria</taxon>
        <taxon>Pseudomonadati</taxon>
        <taxon>Bacteroidota</taxon>
        <taxon>Flavobacteriia</taxon>
        <taxon>Flavobacteriales</taxon>
        <taxon>Flavobacteriaceae</taxon>
        <taxon>Flavobacterium</taxon>
    </lineage>
</organism>
<evidence type="ECO:0000256" key="8">
    <source>
        <dbReference type="ARBA" id="ARBA00023065"/>
    </source>
</evidence>
<evidence type="ECO:0000313" key="18">
    <source>
        <dbReference type="EMBL" id="TRX08187.1"/>
    </source>
</evidence>
<keyword evidence="7" id="KW-0408">Iron</keyword>
<dbReference type="GO" id="GO:0009279">
    <property type="term" value="C:cell outer membrane"/>
    <property type="evidence" value="ECO:0007669"/>
    <property type="project" value="UniProtKB-SubCell"/>
</dbReference>
<dbReference type="EMBL" id="VJZL01000021">
    <property type="protein sequence ID" value="TRX08187.1"/>
    <property type="molecule type" value="Genomic_DNA"/>
</dbReference>
<comment type="caution">
    <text evidence="18">The sequence shown here is derived from an EMBL/GenBank/DDBJ whole genome shotgun (WGS) entry which is preliminary data.</text>
</comment>
<keyword evidence="14" id="KW-1133">Transmembrane helix</keyword>
<keyword evidence="4" id="KW-0410">Iron transport</keyword>